<gene>
    <name evidence="1" type="ORF">CGS55_10230</name>
</gene>
<accession>A0A2A6ZYW9</accession>
<dbReference type="SUPFAM" id="SSF53448">
    <property type="entry name" value="Nucleotide-diphospho-sugar transferases"/>
    <property type="match status" value="1"/>
</dbReference>
<protein>
    <submittedName>
        <fullName evidence="1">Hemolytic protein HlpA</fullName>
    </submittedName>
</protein>
<name>A0A2A6ZYW9_9FIRM</name>
<evidence type="ECO:0000313" key="1">
    <source>
        <dbReference type="EMBL" id="PDX72081.1"/>
    </source>
</evidence>
<reference evidence="1 2" key="1">
    <citation type="journal article" date="2017" name="Front. Microbiol.">
        <title>New Insights into the Diversity of the Genus Faecalibacterium.</title>
        <authorList>
            <person name="Benevides L."/>
            <person name="Burman S."/>
            <person name="Martin R."/>
            <person name="Robert V."/>
            <person name="Thomas M."/>
            <person name="Miquel S."/>
            <person name="Chain F."/>
            <person name="Sokol H."/>
            <person name="Bermudez-Humaran L.G."/>
            <person name="Morrison M."/>
            <person name="Langella P."/>
            <person name="Azevedo V.A."/>
            <person name="Chatel J.M."/>
            <person name="Soares S."/>
        </authorList>
    </citation>
    <scope>NUCLEOTIDE SEQUENCE [LARGE SCALE GENOMIC DNA]</scope>
    <source>
        <strain evidence="1 2">CNCM I 4546</strain>
    </source>
</reference>
<proteinExistence type="predicted"/>
<dbReference type="Gene3D" id="3.90.550.10">
    <property type="entry name" value="Spore Coat Polysaccharide Biosynthesis Protein SpsA, Chain A"/>
    <property type="match status" value="1"/>
</dbReference>
<sequence>MEQFNIPVVLFCFKRTDTTKRVLEAIRKVQPRKMYILADQGRTAQEKEMAAACRNMVESEIDWPCEVIKNYATENRGVYKNIGLGAKWVFEREPEAIFLEDDCLPDITFFSYCKQLLERYRENEKVLWVCGTNYLGEYHNANQDDYMFTSHLLPCGWASWSKKFLKYYDAEFNLYTPEYLKIAQKTYDVPALFRQQKRSIESEINAFKRRGVPTSWDFQMILSLRANGMYGISPSGNLIRNIGADENSTHGGTSLNKVMTKRFCEVPLHSVPVQLKYVDEICVDPEYERKISKIILYPLNMRIEFFAKRNIGALIRKAFRIDPDIRISDWIGAKFHA</sequence>
<dbReference type="RefSeq" id="WP_097783457.1">
    <property type="nucleotide sequence ID" value="NZ_NMTV01000060.1"/>
</dbReference>
<evidence type="ECO:0000313" key="2">
    <source>
        <dbReference type="Proteomes" id="UP000219901"/>
    </source>
</evidence>
<comment type="caution">
    <text evidence="1">The sequence shown here is derived from an EMBL/GenBank/DDBJ whole genome shotgun (WGS) entry which is preliminary data.</text>
</comment>
<dbReference type="InterPro" id="IPR029044">
    <property type="entry name" value="Nucleotide-diphossugar_trans"/>
</dbReference>
<dbReference type="AlphaFoldDB" id="A0A2A6ZYW9"/>
<organism evidence="1 2">
    <name type="scientific">Faecalibacterium prausnitzii</name>
    <dbReference type="NCBI Taxonomy" id="853"/>
    <lineage>
        <taxon>Bacteria</taxon>
        <taxon>Bacillati</taxon>
        <taxon>Bacillota</taxon>
        <taxon>Clostridia</taxon>
        <taxon>Eubacteriales</taxon>
        <taxon>Oscillospiraceae</taxon>
        <taxon>Faecalibacterium</taxon>
    </lineage>
</organism>
<dbReference type="EMBL" id="NMTV01000060">
    <property type="protein sequence ID" value="PDX72081.1"/>
    <property type="molecule type" value="Genomic_DNA"/>
</dbReference>
<dbReference type="Proteomes" id="UP000219901">
    <property type="component" value="Unassembled WGS sequence"/>
</dbReference>